<evidence type="ECO:0000256" key="1">
    <source>
        <dbReference type="SAM" id="Phobius"/>
    </source>
</evidence>
<dbReference type="RefSeq" id="WP_250753186.1">
    <property type="nucleotide sequence ID" value="NZ_CP098401.1"/>
</dbReference>
<organism evidence="2 3">
    <name type="scientific">Sphingomonas donggukensis</name>
    <dbReference type="NCBI Taxonomy" id="2949093"/>
    <lineage>
        <taxon>Bacteria</taxon>
        <taxon>Pseudomonadati</taxon>
        <taxon>Pseudomonadota</taxon>
        <taxon>Alphaproteobacteria</taxon>
        <taxon>Sphingomonadales</taxon>
        <taxon>Sphingomonadaceae</taxon>
        <taxon>Sphingomonas</taxon>
    </lineage>
</organism>
<keyword evidence="1" id="KW-0812">Transmembrane</keyword>
<accession>A0ABY4TUZ9</accession>
<gene>
    <name evidence="2" type="ORF">M9980_03030</name>
</gene>
<evidence type="ECO:0008006" key="4">
    <source>
        <dbReference type="Google" id="ProtNLM"/>
    </source>
</evidence>
<keyword evidence="3" id="KW-1185">Reference proteome</keyword>
<dbReference type="EMBL" id="CP098401">
    <property type="protein sequence ID" value="URW76215.1"/>
    <property type="molecule type" value="Genomic_DNA"/>
</dbReference>
<evidence type="ECO:0000313" key="2">
    <source>
        <dbReference type="EMBL" id="URW76215.1"/>
    </source>
</evidence>
<evidence type="ECO:0000313" key="3">
    <source>
        <dbReference type="Proteomes" id="UP001055580"/>
    </source>
</evidence>
<feature type="transmembrane region" description="Helical" evidence="1">
    <location>
        <begin position="6"/>
        <end position="24"/>
    </location>
</feature>
<protein>
    <recommendedName>
        <fullName evidence="4">Flp pilus assembly protein CpaB</fullName>
    </recommendedName>
</protein>
<dbReference type="Proteomes" id="UP001055580">
    <property type="component" value="Chromosome"/>
</dbReference>
<sequence length="45" mass="4824">MMSRPLVILIVLLVVVGGGLFFLAGRDTAKQPTRVEKAVALENLS</sequence>
<keyword evidence="1" id="KW-1133">Transmembrane helix</keyword>
<keyword evidence="1" id="KW-0472">Membrane</keyword>
<reference evidence="2" key="1">
    <citation type="submission" date="2022-05" db="EMBL/GenBank/DDBJ databases">
        <title>Sphingomonas sp. strain RMG20 Genome sequencing and assembly.</title>
        <authorList>
            <person name="Kim I."/>
        </authorList>
    </citation>
    <scope>NUCLEOTIDE SEQUENCE</scope>
    <source>
        <strain evidence="2">RMG20</strain>
    </source>
</reference>
<proteinExistence type="predicted"/>
<name>A0ABY4TUZ9_9SPHN</name>